<name>A0A5D4MHQ0_9BACI</name>
<dbReference type="AlphaFoldDB" id="A0A5D4MHQ0"/>
<protein>
    <submittedName>
        <fullName evidence="2">GNAT family N-acetyltransferase</fullName>
    </submittedName>
</protein>
<dbReference type="GO" id="GO:1990189">
    <property type="term" value="F:protein N-terminal-serine acetyltransferase activity"/>
    <property type="evidence" value="ECO:0007669"/>
    <property type="project" value="TreeGrafter"/>
</dbReference>
<dbReference type="RefSeq" id="WP_148952766.1">
    <property type="nucleotide sequence ID" value="NZ_VTEG01000001.1"/>
</dbReference>
<dbReference type="Gene3D" id="3.40.630.30">
    <property type="match status" value="1"/>
</dbReference>
<dbReference type="GO" id="GO:0005737">
    <property type="term" value="C:cytoplasm"/>
    <property type="evidence" value="ECO:0007669"/>
    <property type="project" value="TreeGrafter"/>
</dbReference>
<dbReference type="Pfam" id="PF13302">
    <property type="entry name" value="Acetyltransf_3"/>
    <property type="match status" value="1"/>
</dbReference>
<dbReference type="GO" id="GO:0008999">
    <property type="term" value="F:protein-N-terminal-alanine acetyltransferase activity"/>
    <property type="evidence" value="ECO:0007669"/>
    <property type="project" value="TreeGrafter"/>
</dbReference>
<comment type="caution">
    <text evidence="2">The sequence shown here is derived from an EMBL/GenBank/DDBJ whole genome shotgun (WGS) entry which is preliminary data.</text>
</comment>
<dbReference type="SUPFAM" id="SSF55729">
    <property type="entry name" value="Acyl-CoA N-acyltransferases (Nat)"/>
    <property type="match status" value="1"/>
</dbReference>
<dbReference type="Proteomes" id="UP000325182">
    <property type="component" value="Unassembled WGS sequence"/>
</dbReference>
<accession>A0A5D4MHQ0</accession>
<evidence type="ECO:0000259" key="1">
    <source>
        <dbReference type="PROSITE" id="PS51186"/>
    </source>
</evidence>
<evidence type="ECO:0000313" key="3">
    <source>
        <dbReference type="Proteomes" id="UP000325182"/>
    </source>
</evidence>
<feature type="domain" description="N-acetyltransferase" evidence="1">
    <location>
        <begin position="24"/>
        <end position="167"/>
    </location>
</feature>
<dbReference type="PANTHER" id="PTHR43441">
    <property type="entry name" value="RIBOSOMAL-PROTEIN-SERINE ACETYLTRANSFERASE"/>
    <property type="match status" value="1"/>
</dbReference>
<dbReference type="InterPro" id="IPR000182">
    <property type="entry name" value="GNAT_dom"/>
</dbReference>
<dbReference type="InterPro" id="IPR016181">
    <property type="entry name" value="Acyl_CoA_acyltransferase"/>
</dbReference>
<dbReference type="PROSITE" id="PS51186">
    <property type="entry name" value="GNAT"/>
    <property type="match status" value="1"/>
</dbReference>
<sequence length="187" mass="21537">MFKQKVDEHSYIALLQQGDAVELFELIDANRKSLGEWLSFPKKTNSVEDSEVFIQKSFTRFSSGNGFWAGIWHKGVLAGSIGFLYVDNNNRKTEIGYWLGESFQGCGLVTKACEKFIDHAFKKWELNKVEINMASMNTRSRSVAERLGLVEEGTIREYEYINGEFLDRVIYGIVKKDWEELRKEGTL</sequence>
<dbReference type="InterPro" id="IPR051908">
    <property type="entry name" value="Ribosomal_N-acetyltransferase"/>
</dbReference>
<proteinExistence type="predicted"/>
<keyword evidence="2" id="KW-0808">Transferase</keyword>
<dbReference type="EMBL" id="VTEG01000001">
    <property type="protein sequence ID" value="TYS01435.1"/>
    <property type="molecule type" value="Genomic_DNA"/>
</dbReference>
<dbReference type="PANTHER" id="PTHR43441:SF12">
    <property type="entry name" value="RIBOSOMAL N-ACETYLTRANSFERASE YDAF-RELATED"/>
    <property type="match status" value="1"/>
</dbReference>
<reference evidence="2 3" key="1">
    <citation type="submission" date="2019-08" db="EMBL/GenBank/DDBJ databases">
        <title>Bacillus genomes from the desert of Cuatro Cienegas, Coahuila.</title>
        <authorList>
            <person name="Olmedo-Alvarez G."/>
        </authorList>
    </citation>
    <scope>NUCLEOTIDE SEQUENCE [LARGE SCALE GENOMIC DNA]</scope>
    <source>
        <strain evidence="2 3">CH128b_4D</strain>
    </source>
</reference>
<gene>
    <name evidence="2" type="ORF">FZC84_01935</name>
</gene>
<organism evidence="2 3">
    <name type="scientific">Rossellomorea vietnamensis</name>
    <dbReference type="NCBI Taxonomy" id="218284"/>
    <lineage>
        <taxon>Bacteria</taxon>
        <taxon>Bacillati</taxon>
        <taxon>Bacillota</taxon>
        <taxon>Bacilli</taxon>
        <taxon>Bacillales</taxon>
        <taxon>Bacillaceae</taxon>
        <taxon>Rossellomorea</taxon>
    </lineage>
</organism>
<evidence type="ECO:0000313" key="2">
    <source>
        <dbReference type="EMBL" id="TYS01435.1"/>
    </source>
</evidence>